<evidence type="ECO:0000313" key="8">
    <source>
        <dbReference type="Proteomes" id="UP000761264"/>
    </source>
</evidence>
<dbReference type="PANTHER" id="PTHR12815">
    <property type="entry name" value="SORTING AND ASSEMBLY MACHINERY SAMM50 PROTEIN FAMILY MEMBER"/>
    <property type="match status" value="1"/>
</dbReference>
<organism evidence="7 8">
    <name type="scientific">Pelagibius litoralis</name>
    <dbReference type="NCBI Taxonomy" id="374515"/>
    <lineage>
        <taxon>Bacteria</taxon>
        <taxon>Pseudomonadati</taxon>
        <taxon>Pseudomonadota</taxon>
        <taxon>Alphaproteobacteria</taxon>
        <taxon>Rhodospirillales</taxon>
        <taxon>Rhodovibrionaceae</taxon>
        <taxon>Pelagibius</taxon>
    </lineage>
</organism>
<dbReference type="Gene3D" id="2.40.160.50">
    <property type="entry name" value="membrane protein fhac: a member of the omp85/tpsb transporter family"/>
    <property type="match status" value="1"/>
</dbReference>
<feature type="domain" description="POTRA" evidence="6">
    <location>
        <begin position="232"/>
        <end position="305"/>
    </location>
</feature>
<dbReference type="Proteomes" id="UP000761264">
    <property type="component" value="Unassembled WGS sequence"/>
</dbReference>
<dbReference type="InterPro" id="IPR000184">
    <property type="entry name" value="Bac_surfAg_D15"/>
</dbReference>
<dbReference type="PANTHER" id="PTHR12815:SF42">
    <property type="entry name" value="BACTERIAL SURFACE ANTIGEN (D15) DOMAIN-CONTAINING PROTEIN"/>
    <property type="match status" value="1"/>
</dbReference>
<evidence type="ECO:0000259" key="5">
    <source>
        <dbReference type="Pfam" id="PF01103"/>
    </source>
</evidence>
<accession>A0A967F1F8</accession>
<dbReference type="InterPro" id="IPR039910">
    <property type="entry name" value="D15-like"/>
</dbReference>
<evidence type="ECO:0000313" key="7">
    <source>
        <dbReference type="EMBL" id="NIA71403.1"/>
    </source>
</evidence>
<feature type="domain" description="Bacterial surface antigen (D15)" evidence="5">
    <location>
        <begin position="332"/>
        <end position="629"/>
    </location>
</feature>
<keyword evidence="2" id="KW-1134">Transmembrane beta strand</keyword>
<feature type="chain" id="PRO_5036893164" evidence="4">
    <location>
        <begin position="37"/>
        <end position="629"/>
    </location>
</feature>
<evidence type="ECO:0000259" key="6">
    <source>
        <dbReference type="Pfam" id="PF07244"/>
    </source>
</evidence>
<evidence type="ECO:0000256" key="1">
    <source>
        <dbReference type="ARBA" id="ARBA00004370"/>
    </source>
</evidence>
<keyword evidence="8" id="KW-1185">Reference proteome</keyword>
<sequence>MGRQITARNRLRSLQTAALAALLCAKLTGFAGPAAAQQAPEFFNEPDAPAAAGAEEAAVDYTVKLTGIEDGDLQSILEASSQLISLTDNPPATTIGLRRRAKADVERLQAALRSEGFYASQIDLDIDTQAQPAVVDLIILTGPRYSLRSYEISYVENTPPPEDVQPMLGDIDIRIGMPARAPAIVAAEQNLVNLLLERGHPFAHVAERKTFVDNEKMEMTVRLAVAAGPRATFGPLSFEGQEQVRADYLQRIAEWPEGTLYDRRIVRQMQRKISETGLFSTVNAETDTAPKADGSLPVTVTLVEREHRSIGIGASISSDIGAGGEVFWEHRNFFGENERLRVSGTGSLIEQTGRIDFRKPAFLRPDQALLADLTGGFQDNDAFERQSIEGLVALERSVLENWRVSAGVSAGYEIVDENANGQTGERQFTLFGLPLTAARDTTDDPLDPASGTRLLFSLTPTTGVGDESLLFLTAVVGGSAYYAIDEAERFVLAGRARVGSIVGEETEVLPANRRFYAGGGGSIRGYEYQLVGPLDDDDDPFGGSSLVELGAEIRVRVTDEIGVVPFIDGGTVYDDPWFNGDDPLRWAAGLGLRYFTGFGPVRLDVAFPLNRRDDVDDAFQFYVSFGQAF</sequence>
<evidence type="ECO:0000256" key="2">
    <source>
        <dbReference type="ARBA" id="ARBA00022452"/>
    </source>
</evidence>
<dbReference type="EMBL" id="JAAQPH010000022">
    <property type="protein sequence ID" value="NIA71403.1"/>
    <property type="molecule type" value="Genomic_DNA"/>
</dbReference>
<dbReference type="Gene3D" id="3.10.20.310">
    <property type="entry name" value="membrane protein fhac"/>
    <property type="match status" value="1"/>
</dbReference>
<keyword evidence="2" id="KW-0812">Transmembrane</keyword>
<name>A0A967F1F8_9PROT</name>
<proteinExistence type="predicted"/>
<dbReference type="Pfam" id="PF07244">
    <property type="entry name" value="POTRA"/>
    <property type="match status" value="1"/>
</dbReference>
<dbReference type="GO" id="GO:0019867">
    <property type="term" value="C:outer membrane"/>
    <property type="evidence" value="ECO:0007669"/>
    <property type="project" value="InterPro"/>
</dbReference>
<comment type="caution">
    <text evidence="7">The sequence shown here is derived from an EMBL/GenBank/DDBJ whole genome shotgun (WGS) entry which is preliminary data.</text>
</comment>
<dbReference type="Pfam" id="PF01103">
    <property type="entry name" value="Omp85"/>
    <property type="match status" value="1"/>
</dbReference>
<comment type="subcellular location">
    <subcellularLocation>
        <location evidence="1">Membrane</location>
    </subcellularLocation>
</comment>
<reference evidence="7" key="1">
    <citation type="submission" date="2020-03" db="EMBL/GenBank/DDBJ databases">
        <title>Genome of Pelagibius litoralis DSM 21314T.</title>
        <authorList>
            <person name="Wang G."/>
        </authorList>
    </citation>
    <scope>NUCLEOTIDE SEQUENCE</scope>
    <source>
        <strain evidence="7">DSM 21314</strain>
    </source>
</reference>
<keyword evidence="4" id="KW-0732">Signal</keyword>
<keyword evidence="3" id="KW-0472">Membrane</keyword>
<evidence type="ECO:0000256" key="3">
    <source>
        <dbReference type="ARBA" id="ARBA00023136"/>
    </source>
</evidence>
<feature type="signal peptide" evidence="4">
    <location>
        <begin position="1"/>
        <end position="36"/>
    </location>
</feature>
<dbReference type="RefSeq" id="WP_167229009.1">
    <property type="nucleotide sequence ID" value="NZ_JAAQPH010000022.1"/>
</dbReference>
<dbReference type="AlphaFoldDB" id="A0A967F1F8"/>
<protein>
    <submittedName>
        <fullName evidence="7">Outer membrane protein assembly factor</fullName>
    </submittedName>
</protein>
<dbReference type="InterPro" id="IPR010827">
    <property type="entry name" value="BamA/TamA_POTRA"/>
</dbReference>
<evidence type="ECO:0000256" key="4">
    <source>
        <dbReference type="SAM" id="SignalP"/>
    </source>
</evidence>
<gene>
    <name evidence="7" type="ORF">HBA54_22670</name>
</gene>